<evidence type="ECO:0000256" key="2">
    <source>
        <dbReference type="ARBA" id="ARBA00022679"/>
    </source>
</evidence>
<sequence length="492" mass="53808">MRPGPAFVETSTLRLLPDRRRVITKPFLPGEETHSEGRARVRSTMVRILSLPEADVGPLLERLRTDFSSRHRDFEAVLRRGFERVAGHLGEGEVPTAERQLLIGAFFTHEFSIQAAAFFNPSMVPAPDQSGLKPGELRVVMSGRSVGEGHLSSIEFRTVVVDAEGTVEMEPPGPWASTGTRRAPTYEKRLFLAKLIEMAGDNTAGLAFLAPLPDSFTREELVASIAGSEGLGHPASDGAVRLIEWLASSNYVVSFDPGSRIDERVLFPAGPTESRGMEDARFVRFIDDDGSVTYYATYTAFDGTRVLPQSIETSDFASFRVATVSGSGVANKGTALFPRRIDGRYAMLSRLDSENIYVTTSDDVRHWDAAHRLEMPIRPWSLIQRGNCGSPIETEAGWLVLTHGVGPMRTYSIGAMLLDIADPRRVIAHLPDPILTPDADTRDGYVPNVVYSCGSVVHGDHLILPYGFSDFGIGFARLSLSALLEALGEHPV</sequence>
<keyword evidence="5" id="KW-1185">Reference proteome</keyword>
<evidence type="ECO:0000313" key="4">
    <source>
        <dbReference type="EMBL" id="MEK9499612.1"/>
    </source>
</evidence>
<dbReference type="RefSeq" id="WP_405286194.1">
    <property type="nucleotide sequence ID" value="NZ_JBBHLI010000001.1"/>
</dbReference>
<dbReference type="InterPro" id="IPR023296">
    <property type="entry name" value="Glyco_hydro_beta-prop_sf"/>
</dbReference>
<dbReference type="PANTHER" id="PTHR34106">
    <property type="entry name" value="GLYCOSIDASE"/>
    <property type="match status" value="1"/>
</dbReference>
<dbReference type="EMBL" id="JBBHLI010000001">
    <property type="protein sequence ID" value="MEK9499612.1"/>
    <property type="molecule type" value="Genomic_DNA"/>
</dbReference>
<dbReference type="Gene3D" id="2.115.10.20">
    <property type="entry name" value="Glycosyl hydrolase domain, family 43"/>
    <property type="match status" value="1"/>
</dbReference>
<dbReference type="Proteomes" id="UP001484239">
    <property type="component" value="Unassembled WGS sequence"/>
</dbReference>
<evidence type="ECO:0000256" key="3">
    <source>
        <dbReference type="ARBA" id="ARBA00024356"/>
    </source>
</evidence>
<comment type="caution">
    <text evidence="4">The sequence shown here is derived from an EMBL/GenBank/DDBJ whole genome shotgun (WGS) entry which is preliminary data.</text>
</comment>
<accession>A0ABU9E6A0</accession>
<reference evidence="4 5" key="1">
    <citation type="submission" date="2024-02" db="EMBL/GenBank/DDBJ databases">
        <title>A novel Gemmatimonadota bacterium.</title>
        <authorList>
            <person name="Du Z.-J."/>
            <person name="Ye Y.-Q."/>
        </authorList>
    </citation>
    <scope>NUCLEOTIDE SEQUENCE [LARGE SCALE GENOMIC DNA]</scope>
    <source>
        <strain evidence="4 5">DH-20</strain>
    </source>
</reference>
<protein>
    <submittedName>
        <fullName evidence="4">Glycoside hydrolase family 130 protein</fullName>
    </submittedName>
</protein>
<organism evidence="4 5">
    <name type="scientific">Gaopeijia maritima</name>
    <dbReference type="NCBI Taxonomy" id="3119007"/>
    <lineage>
        <taxon>Bacteria</taxon>
        <taxon>Pseudomonadati</taxon>
        <taxon>Gemmatimonadota</taxon>
        <taxon>Longimicrobiia</taxon>
        <taxon>Gaopeijiales</taxon>
        <taxon>Gaopeijiaceae</taxon>
        <taxon>Gaopeijia</taxon>
    </lineage>
</organism>
<evidence type="ECO:0000256" key="1">
    <source>
        <dbReference type="ARBA" id="ARBA00022676"/>
    </source>
</evidence>
<keyword evidence="2" id="KW-0808">Transferase</keyword>
<proteinExistence type="inferred from homology"/>
<evidence type="ECO:0000313" key="5">
    <source>
        <dbReference type="Proteomes" id="UP001484239"/>
    </source>
</evidence>
<dbReference type="CDD" id="cd18613">
    <property type="entry name" value="GH130"/>
    <property type="match status" value="1"/>
</dbReference>
<dbReference type="PANTHER" id="PTHR34106:SF4">
    <property type="entry name" value="BLL5143 PROTEIN"/>
    <property type="match status" value="1"/>
</dbReference>
<dbReference type="SUPFAM" id="SSF75005">
    <property type="entry name" value="Arabinanase/levansucrase/invertase"/>
    <property type="match status" value="1"/>
</dbReference>
<dbReference type="GO" id="GO:0016787">
    <property type="term" value="F:hydrolase activity"/>
    <property type="evidence" value="ECO:0007669"/>
    <property type="project" value="UniProtKB-KW"/>
</dbReference>
<comment type="similarity">
    <text evidence="3">Belongs to the glycosyl hydrolase 130 family.</text>
</comment>
<keyword evidence="1" id="KW-0328">Glycosyltransferase</keyword>
<name>A0ABU9E6A0_9BACT</name>
<keyword evidence="4" id="KW-0378">Hydrolase</keyword>
<dbReference type="InterPro" id="IPR007184">
    <property type="entry name" value="Mannoside_phosphorylase"/>
</dbReference>
<dbReference type="Pfam" id="PF04041">
    <property type="entry name" value="Glyco_hydro_130"/>
    <property type="match status" value="1"/>
</dbReference>
<gene>
    <name evidence="4" type="ORF">WI372_01280</name>
</gene>